<sequence>MKRPDPSRVPVEAKSDAHRLLLRDDWAGTEMRFTAPREFIYADHVDEMPRALDRMERVRTAGQWCAGYVSYETGCGLDPRNTVPARWRDVRVTSTAGPSNS</sequence>
<reference evidence="1" key="2">
    <citation type="submission" date="2020-09" db="EMBL/GenBank/DDBJ databases">
        <authorList>
            <person name="Sun Q."/>
            <person name="Zhou Y."/>
        </authorList>
    </citation>
    <scope>NUCLEOTIDE SEQUENCE</scope>
    <source>
        <strain evidence="1">CGMCC 1.6293</strain>
    </source>
</reference>
<proteinExistence type="predicted"/>
<protein>
    <recommendedName>
        <fullName evidence="3">Chorismate-utilising enzyme C-terminal domain-containing protein</fullName>
    </recommendedName>
</protein>
<evidence type="ECO:0000313" key="2">
    <source>
        <dbReference type="Proteomes" id="UP000649829"/>
    </source>
</evidence>
<dbReference type="Proteomes" id="UP000649829">
    <property type="component" value="Unassembled WGS sequence"/>
</dbReference>
<evidence type="ECO:0000313" key="1">
    <source>
        <dbReference type="EMBL" id="GGM13206.1"/>
    </source>
</evidence>
<accession>A0A917T897</accession>
<organism evidence="1 2">
    <name type="scientific">Pseudooceanicola nanhaiensis</name>
    <dbReference type="NCBI Taxonomy" id="375761"/>
    <lineage>
        <taxon>Bacteria</taxon>
        <taxon>Pseudomonadati</taxon>
        <taxon>Pseudomonadota</taxon>
        <taxon>Alphaproteobacteria</taxon>
        <taxon>Rhodobacterales</taxon>
        <taxon>Paracoccaceae</taxon>
        <taxon>Pseudooceanicola</taxon>
    </lineage>
</organism>
<evidence type="ECO:0008006" key="3">
    <source>
        <dbReference type="Google" id="ProtNLM"/>
    </source>
</evidence>
<reference evidence="1" key="1">
    <citation type="journal article" date="2014" name="Int. J. Syst. Evol. Microbiol.">
        <title>Complete genome sequence of Corynebacterium casei LMG S-19264T (=DSM 44701T), isolated from a smear-ripened cheese.</title>
        <authorList>
            <consortium name="US DOE Joint Genome Institute (JGI-PGF)"/>
            <person name="Walter F."/>
            <person name="Albersmeier A."/>
            <person name="Kalinowski J."/>
            <person name="Ruckert C."/>
        </authorList>
    </citation>
    <scope>NUCLEOTIDE SEQUENCE</scope>
    <source>
        <strain evidence="1">CGMCC 1.6293</strain>
    </source>
</reference>
<dbReference type="AlphaFoldDB" id="A0A917T897"/>
<comment type="caution">
    <text evidence="1">The sequence shown here is derived from an EMBL/GenBank/DDBJ whole genome shotgun (WGS) entry which is preliminary data.</text>
</comment>
<dbReference type="EMBL" id="BMLF01000005">
    <property type="protein sequence ID" value="GGM13206.1"/>
    <property type="molecule type" value="Genomic_DNA"/>
</dbReference>
<keyword evidence="2" id="KW-1185">Reference proteome</keyword>
<name>A0A917T897_9RHOB</name>
<gene>
    <name evidence="1" type="ORF">GCM10011534_39080</name>
</gene>